<reference evidence="1" key="2">
    <citation type="submission" date="2025-09" db="UniProtKB">
        <authorList>
            <consortium name="EnsemblPlants"/>
        </authorList>
    </citation>
    <scope>IDENTIFICATION</scope>
</reference>
<sequence length="324" mass="36935">MRKINWLKSVGYPMPPPLMLEANGVLRNTFEEDFGEVHAWEGYEINLMCRSAWNYVWQELPKKVLRSTSRRAVSVVSFNGDKMLFACTGLLISWHARTRTRTGTRSHARQVILTSASLIRTRDDEDEIDKNLRIEVFLPPNQRADGTLELYHSNYNIAIISVEKHFVAARPENIFSRSAQKLPKKVVAVGREAPEGLLLASMGQVIDMPRWVDTELDCKDLKFSTCKIKKVGIGGPLVTSHDGSFVGMNFYDDTCRTPFLPRSKIVDVLKGTDLPSERGLNCPVNMMDDPIEKNRWPVPEAYWYHPIFDEDLGPFRPLVGRVLQ</sequence>
<accession>A0ACD5YI88</accession>
<keyword evidence="2" id="KW-1185">Reference proteome</keyword>
<dbReference type="EnsemblPlants" id="AVESA.00010b.r2.5DG0974210.1">
    <property type="protein sequence ID" value="AVESA.00010b.r2.5DG0974210.1.CDS"/>
    <property type="gene ID" value="AVESA.00010b.r2.5DG0974210"/>
</dbReference>
<protein>
    <submittedName>
        <fullName evidence="1">Uncharacterized protein</fullName>
    </submittedName>
</protein>
<reference evidence="1" key="1">
    <citation type="submission" date="2021-05" db="EMBL/GenBank/DDBJ databases">
        <authorList>
            <person name="Scholz U."/>
            <person name="Mascher M."/>
            <person name="Fiebig A."/>
        </authorList>
    </citation>
    <scope>NUCLEOTIDE SEQUENCE [LARGE SCALE GENOMIC DNA]</scope>
</reference>
<dbReference type="Proteomes" id="UP001732700">
    <property type="component" value="Chromosome 5D"/>
</dbReference>
<name>A0ACD5YI88_AVESA</name>
<organism evidence="1 2">
    <name type="scientific">Avena sativa</name>
    <name type="common">Oat</name>
    <dbReference type="NCBI Taxonomy" id="4498"/>
    <lineage>
        <taxon>Eukaryota</taxon>
        <taxon>Viridiplantae</taxon>
        <taxon>Streptophyta</taxon>
        <taxon>Embryophyta</taxon>
        <taxon>Tracheophyta</taxon>
        <taxon>Spermatophyta</taxon>
        <taxon>Magnoliopsida</taxon>
        <taxon>Liliopsida</taxon>
        <taxon>Poales</taxon>
        <taxon>Poaceae</taxon>
        <taxon>BOP clade</taxon>
        <taxon>Pooideae</taxon>
        <taxon>Poodae</taxon>
        <taxon>Poeae</taxon>
        <taxon>Poeae Chloroplast Group 1 (Aveneae type)</taxon>
        <taxon>Aveninae</taxon>
        <taxon>Avena</taxon>
    </lineage>
</organism>
<proteinExistence type="predicted"/>
<evidence type="ECO:0000313" key="2">
    <source>
        <dbReference type="Proteomes" id="UP001732700"/>
    </source>
</evidence>
<evidence type="ECO:0000313" key="1">
    <source>
        <dbReference type="EnsemblPlants" id="AVESA.00010b.r2.5DG0974210.1.CDS"/>
    </source>
</evidence>